<protein>
    <submittedName>
        <fullName evidence="3">CPBP family intramembrane metalloprotease</fullName>
    </submittedName>
</protein>
<organism evidence="3 4">
    <name type="scientific">Aquirhabdus parva</name>
    <dbReference type="NCBI Taxonomy" id="2283318"/>
    <lineage>
        <taxon>Bacteria</taxon>
        <taxon>Pseudomonadati</taxon>
        <taxon>Pseudomonadota</taxon>
        <taxon>Gammaproteobacteria</taxon>
        <taxon>Moraxellales</taxon>
        <taxon>Moraxellaceae</taxon>
        <taxon>Aquirhabdus</taxon>
    </lineage>
</organism>
<dbReference type="GO" id="GO:0006508">
    <property type="term" value="P:proteolysis"/>
    <property type="evidence" value="ECO:0007669"/>
    <property type="project" value="UniProtKB-KW"/>
</dbReference>
<feature type="transmembrane region" description="Helical" evidence="1">
    <location>
        <begin position="132"/>
        <end position="149"/>
    </location>
</feature>
<proteinExistence type="predicted"/>
<dbReference type="EMBL" id="CP031222">
    <property type="protein sequence ID" value="AXI03554.1"/>
    <property type="molecule type" value="Genomic_DNA"/>
</dbReference>
<dbReference type="PANTHER" id="PTHR39430:SF1">
    <property type="entry name" value="PROTEASE"/>
    <property type="match status" value="1"/>
</dbReference>
<reference evidence="3 4" key="1">
    <citation type="submission" date="2018-07" db="EMBL/GenBank/DDBJ databases">
        <title>Genome sequencing of Moraxellaceae gen. HYN0046.</title>
        <authorList>
            <person name="Kim M."/>
            <person name="Yi H."/>
        </authorList>
    </citation>
    <scope>NUCLEOTIDE SEQUENCE [LARGE SCALE GENOMIC DNA]</scope>
    <source>
        <strain evidence="3 4">HYN0046</strain>
    </source>
</reference>
<accession>A0A345P8E5</accession>
<dbReference type="OrthoDB" id="158986at2"/>
<dbReference type="AlphaFoldDB" id="A0A345P8E5"/>
<feature type="domain" description="CAAX prenyl protease 2/Lysostaphin resistance protein A-like" evidence="2">
    <location>
        <begin position="131"/>
        <end position="222"/>
    </location>
</feature>
<dbReference type="PANTHER" id="PTHR39430">
    <property type="entry name" value="MEMBRANE-ASSOCIATED PROTEASE-RELATED"/>
    <property type="match status" value="1"/>
</dbReference>
<evidence type="ECO:0000313" key="3">
    <source>
        <dbReference type="EMBL" id="AXI03554.1"/>
    </source>
</evidence>
<sequence length="284" mass="31626">MNKSGIRTGWRFAAFFLLATFFYIGLEVYVRPWLCHLLQVDEHTLNSGVILISEVLGTIAIFAATWIMATCERRRVDSYGLPISDAFRGYFWEGVALGIAVAGIVAGGMYAFGGLEIHGFALQGNDWFVQPFLWIVAMIFLGVSEEMWLRGYGLQVLGRGIGFWPAAVITSLIFGAMHLNKPEENFIDIFNIVILGIVLCITVRRTGSLWLAVGFHTTFDFMQFFVIGTPNGGNKPIGTLLQSEFLGPAWLNGGSLGTEASYIMLPVIFGFYVYIVLRYKSRNE</sequence>
<dbReference type="KEGG" id="mbah:HYN46_12335"/>
<evidence type="ECO:0000313" key="4">
    <source>
        <dbReference type="Proteomes" id="UP000253940"/>
    </source>
</evidence>
<name>A0A345P8E5_9GAMM</name>
<dbReference type="Pfam" id="PF02517">
    <property type="entry name" value="Rce1-like"/>
    <property type="match status" value="1"/>
</dbReference>
<feature type="transmembrane region" description="Helical" evidence="1">
    <location>
        <begin position="260"/>
        <end position="277"/>
    </location>
</feature>
<gene>
    <name evidence="3" type="ORF">HYN46_12335</name>
</gene>
<keyword evidence="3" id="KW-0378">Hydrolase</keyword>
<keyword evidence="3" id="KW-0645">Protease</keyword>
<dbReference type="GO" id="GO:0080120">
    <property type="term" value="P:CAAX-box protein maturation"/>
    <property type="evidence" value="ECO:0007669"/>
    <property type="project" value="UniProtKB-ARBA"/>
</dbReference>
<feature type="transmembrane region" description="Helical" evidence="1">
    <location>
        <begin position="12"/>
        <end position="30"/>
    </location>
</feature>
<dbReference type="InterPro" id="IPR003675">
    <property type="entry name" value="Rce1/LyrA-like_dom"/>
</dbReference>
<dbReference type="GO" id="GO:0004175">
    <property type="term" value="F:endopeptidase activity"/>
    <property type="evidence" value="ECO:0007669"/>
    <property type="project" value="UniProtKB-ARBA"/>
</dbReference>
<keyword evidence="1" id="KW-1133">Transmembrane helix</keyword>
<evidence type="ECO:0000256" key="1">
    <source>
        <dbReference type="SAM" id="Phobius"/>
    </source>
</evidence>
<dbReference type="Proteomes" id="UP000253940">
    <property type="component" value="Chromosome"/>
</dbReference>
<dbReference type="GO" id="GO:0008237">
    <property type="term" value="F:metallopeptidase activity"/>
    <property type="evidence" value="ECO:0007669"/>
    <property type="project" value="UniProtKB-KW"/>
</dbReference>
<feature type="transmembrane region" description="Helical" evidence="1">
    <location>
        <begin position="90"/>
        <end position="112"/>
    </location>
</feature>
<feature type="transmembrane region" description="Helical" evidence="1">
    <location>
        <begin position="185"/>
        <end position="202"/>
    </location>
</feature>
<keyword evidence="4" id="KW-1185">Reference proteome</keyword>
<feature type="transmembrane region" description="Helical" evidence="1">
    <location>
        <begin position="161"/>
        <end position="179"/>
    </location>
</feature>
<keyword evidence="3" id="KW-0482">Metalloprotease</keyword>
<feature type="transmembrane region" description="Helical" evidence="1">
    <location>
        <begin position="209"/>
        <end position="227"/>
    </location>
</feature>
<keyword evidence="1" id="KW-0472">Membrane</keyword>
<keyword evidence="1" id="KW-0812">Transmembrane</keyword>
<feature type="transmembrane region" description="Helical" evidence="1">
    <location>
        <begin position="50"/>
        <end position="69"/>
    </location>
</feature>
<evidence type="ECO:0000259" key="2">
    <source>
        <dbReference type="Pfam" id="PF02517"/>
    </source>
</evidence>